<dbReference type="Pfam" id="PF14526">
    <property type="entry name" value="Cass2"/>
    <property type="match status" value="1"/>
</dbReference>
<dbReference type="Proteomes" id="UP000184526">
    <property type="component" value="Unassembled WGS sequence"/>
</dbReference>
<organism evidence="2 3">
    <name type="scientific">Clostridium collagenovorans DSM 3089</name>
    <dbReference type="NCBI Taxonomy" id="1121306"/>
    <lineage>
        <taxon>Bacteria</taxon>
        <taxon>Bacillati</taxon>
        <taxon>Bacillota</taxon>
        <taxon>Clostridia</taxon>
        <taxon>Eubacteriales</taxon>
        <taxon>Clostridiaceae</taxon>
        <taxon>Clostridium</taxon>
    </lineage>
</organism>
<dbReference type="InterPro" id="IPR011256">
    <property type="entry name" value="Reg_factor_effector_dom_sf"/>
</dbReference>
<reference evidence="2 3" key="1">
    <citation type="submission" date="2016-11" db="EMBL/GenBank/DDBJ databases">
        <authorList>
            <person name="Jaros S."/>
            <person name="Januszkiewicz K."/>
            <person name="Wedrychowicz H."/>
        </authorList>
    </citation>
    <scope>NUCLEOTIDE SEQUENCE [LARGE SCALE GENOMIC DNA]</scope>
    <source>
        <strain evidence="2 3">DSM 3089</strain>
    </source>
</reference>
<evidence type="ECO:0000313" key="2">
    <source>
        <dbReference type="EMBL" id="SHH32554.1"/>
    </source>
</evidence>
<keyword evidence="3" id="KW-1185">Reference proteome</keyword>
<dbReference type="Gene3D" id="3.20.80.10">
    <property type="entry name" value="Regulatory factor, effector binding domain"/>
    <property type="match status" value="1"/>
</dbReference>
<feature type="domain" description="Integron-associated effector binding protein" evidence="1">
    <location>
        <begin position="8"/>
        <end position="68"/>
    </location>
</feature>
<evidence type="ECO:0000313" key="3">
    <source>
        <dbReference type="Proteomes" id="UP000184526"/>
    </source>
</evidence>
<dbReference type="AlphaFoldDB" id="A0A1M5S262"/>
<dbReference type="SUPFAM" id="SSF55136">
    <property type="entry name" value="Probable bacterial effector-binding domain"/>
    <property type="match status" value="1"/>
</dbReference>
<dbReference type="STRING" id="1121306.SAMN02745196_00013"/>
<proteinExistence type="predicted"/>
<sequence>MVFNWGEEKNYLRITNMGANISEAYTRVITEWLPQSGYNRNKAVPNLEVYPPGNASSNNYTWEIWLPVL</sequence>
<dbReference type="InterPro" id="IPR029441">
    <property type="entry name" value="Cass2"/>
</dbReference>
<gene>
    <name evidence="2" type="ORF">SAMN02745196_00013</name>
</gene>
<dbReference type="EMBL" id="FQXP01000003">
    <property type="protein sequence ID" value="SHH32554.1"/>
    <property type="molecule type" value="Genomic_DNA"/>
</dbReference>
<name>A0A1M5S262_9CLOT</name>
<accession>A0A1M5S262</accession>
<evidence type="ECO:0000259" key="1">
    <source>
        <dbReference type="Pfam" id="PF14526"/>
    </source>
</evidence>
<protein>
    <submittedName>
        <fullName evidence="2">GyrI-like small molecule binding domain-containing protein</fullName>
    </submittedName>
</protein>